<dbReference type="EMBL" id="LRBV02000010">
    <property type="status" value="NOT_ANNOTATED_CDS"/>
    <property type="molecule type" value="Genomic_DNA"/>
</dbReference>
<keyword evidence="1" id="KW-0472">Membrane</keyword>
<dbReference type="Gramene" id="QL10p055313:mrna">
    <property type="protein sequence ID" value="QL10p055313:mrna:CDS:1"/>
    <property type="gene ID" value="QL10p055313"/>
</dbReference>
<dbReference type="EnsemblPlants" id="QL10p055313:mrna">
    <property type="protein sequence ID" value="QL10p055313:mrna:CDS:1"/>
    <property type="gene ID" value="QL10p055313"/>
</dbReference>
<evidence type="ECO:0000313" key="3">
    <source>
        <dbReference type="Proteomes" id="UP000594261"/>
    </source>
</evidence>
<feature type="transmembrane region" description="Helical" evidence="1">
    <location>
        <begin position="72"/>
        <end position="93"/>
    </location>
</feature>
<organism evidence="2 3">
    <name type="scientific">Quercus lobata</name>
    <name type="common">Valley oak</name>
    <dbReference type="NCBI Taxonomy" id="97700"/>
    <lineage>
        <taxon>Eukaryota</taxon>
        <taxon>Viridiplantae</taxon>
        <taxon>Streptophyta</taxon>
        <taxon>Embryophyta</taxon>
        <taxon>Tracheophyta</taxon>
        <taxon>Spermatophyta</taxon>
        <taxon>Magnoliopsida</taxon>
        <taxon>eudicotyledons</taxon>
        <taxon>Gunneridae</taxon>
        <taxon>Pentapetalae</taxon>
        <taxon>rosids</taxon>
        <taxon>fabids</taxon>
        <taxon>Fagales</taxon>
        <taxon>Fagaceae</taxon>
        <taxon>Quercus</taxon>
    </lineage>
</organism>
<evidence type="ECO:0000313" key="2">
    <source>
        <dbReference type="EnsemblPlants" id="QL10p055313:mrna:CDS:1"/>
    </source>
</evidence>
<accession>A0A7N2MSP7</accession>
<feature type="transmembrane region" description="Helical" evidence="1">
    <location>
        <begin position="33"/>
        <end position="52"/>
    </location>
</feature>
<keyword evidence="1" id="KW-1133">Transmembrane helix</keyword>
<keyword evidence="3" id="KW-1185">Reference proteome</keyword>
<keyword evidence="1" id="KW-0812">Transmembrane</keyword>
<dbReference type="AlphaFoldDB" id="A0A7N2MSP7"/>
<reference evidence="2" key="2">
    <citation type="submission" date="2021-01" db="UniProtKB">
        <authorList>
            <consortium name="EnsemblPlants"/>
        </authorList>
    </citation>
    <scope>IDENTIFICATION</scope>
</reference>
<feature type="transmembrane region" description="Helical" evidence="1">
    <location>
        <begin position="113"/>
        <end position="132"/>
    </location>
</feature>
<sequence>MMNSVSTGPSPQEKLLSISINDELPNSDSSRPIMGTIIFFICVIALLILFFLPQENVDGLLVPVVFKDQPTYYHMLLIFVGFAGVGAFGALIIEHMHEPMPKAVKALRIVAEASMLLALVIVALLCVAALFARF</sequence>
<proteinExistence type="predicted"/>
<dbReference type="Proteomes" id="UP000594261">
    <property type="component" value="Chromosome 10"/>
</dbReference>
<reference evidence="2 3" key="1">
    <citation type="journal article" date="2016" name="G3 (Bethesda)">
        <title>First Draft Assembly and Annotation of the Genome of a California Endemic Oak Quercus lobata Nee (Fagaceae).</title>
        <authorList>
            <person name="Sork V.L."/>
            <person name="Fitz-Gibbon S.T."/>
            <person name="Puiu D."/>
            <person name="Crepeau M."/>
            <person name="Gugger P.F."/>
            <person name="Sherman R."/>
            <person name="Stevens K."/>
            <person name="Langley C.H."/>
            <person name="Pellegrini M."/>
            <person name="Salzberg S.L."/>
        </authorList>
    </citation>
    <scope>NUCLEOTIDE SEQUENCE [LARGE SCALE GENOMIC DNA]</scope>
    <source>
        <strain evidence="2 3">cv. SW786</strain>
    </source>
</reference>
<dbReference type="InParanoid" id="A0A7N2MSP7"/>
<name>A0A7N2MSP7_QUELO</name>
<evidence type="ECO:0000256" key="1">
    <source>
        <dbReference type="SAM" id="Phobius"/>
    </source>
</evidence>
<protein>
    <submittedName>
        <fullName evidence="2">Uncharacterized protein</fullName>
    </submittedName>
</protein>